<evidence type="ECO:0000256" key="3">
    <source>
        <dbReference type="SAM" id="SignalP"/>
    </source>
</evidence>
<keyword evidence="1 5" id="KW-0378">Hydrolase</keyword>
<evidence type="ECO:0000313" key="6">
    <source>
        <dbReference type="Proteomes" id="UP001589773"/>
    </source>
</evidence>
<sequence length="422" mass="45783">MYPRLTLRNLTAAALAALAMLPGVAVQQELQLDHRMNEHIVQVPAGLQDRAMLETTVFQPNGPGPFPLIIINHGKDPGRPNLQPRDRFYHMATAFVKRGYAVMVPMRQGFANSTGSYRDFGCNMTANGYAQAEDIASTLAYARKQPWVDKNRIVIAGQSYGGLATIALGTKDLPGVRGLINYAGGLRDDSDRCAWRSALVTAFADYGTKSKGKLPTLWMYGENDSLFGPELANRMHAAFEGAGGRGRLVEFASFKRDAHGMLASRDGEKVWLDDTMKFLDSIGMPTQVVHHVPPPPSPARTDYAAVDDVEAVPFLSENGRRAYQEYLTKMTPRAFAVSPSGAWTWAEEGEDPDGRALATCTAKSTEPCRLYSVDDYVVWNGENLDQIEKAAVTASVTPAPKPAVDPGASAPTTSIGSNKATN</sequence>
<dbReference type="RefSeq" id="WP_379681250.1">
    <property type="nucleotide sequence ID" value="NZ_JBHLWP010000017.1"/>
</dbReference>
<reference evidence="5 6" key="1">
    <citation type="submission" date="2024-09" db="EMBL/GenBank/DDBJ databases">
        <authorList>
            <person name="Sun Q."/>
            <person name="Mori K."/>
        </authorList>
    </citation>
    <scope>NUCLEOTIDE SEQUENCE [LARGE SCALE GENOMIC DNA]</scope>
    <source>
        <strain evidence="5 6">CCM 7792</strain>
    </source>
</reference>
<dbReference type="PANTHER" id="PTHR22946">
    <property type="entry name" value="DIENELACTONE HYDROLASE DOMAIN-CONTAINING PROTEIN-RELATED"/>
    <property type="match status" value="1"/>
</dbReference>
<dbReference type="SUPFAM" id="SSF53474">
    <property type="entry name" value="alpha/beta-Hydrolases"/>
    <property type="match status" value="1"/>
</dbReference>
<dbReference type="EC" id="3.1.-.-" evidence="5"/>
<gene>
    <name evidence="5" type="ORF">ACFFJK_18455</name>
</gene>
<dbReference type="PANTHER" id="PTHR22946:SF9">
    <property type="entry name" value="POLYKETIDE TRANSFERASE AF380"/>
    <property type="match status" value="1"/>
</dbReference>
<proteinExistence type="predicted"/>
<evidence type="ECO:0000259" key="4">
    <source>
        <dbReference type="Pfam" id="PF02129"/>
    </source>
</evidence>
<feature type="compositionally biased region" description="Polar residues" evidence="2">
    <location>
        <begin position="410"/>
        <end position="422"/>
    </location>
</feature>
<evidence type="ECO:0000256" key="1">
    <source>
        <dbReference type="ARBA" id="ARBA00022801"/>
    </source>
</evidence>
<feature type="domain" description="Xaa-Pro dipeptidyl-peptidase-like" evidence="4">
    <location>
        <begin position="52"/>
        <end position="184"/>
    </location>
</feature>
<evidence type="ECO:0000256" key="2">
    <source>
        <dbReference type="SAM" id="MobiDB-lite"/>
    </source>
</evidence>
<dbReference type="InterPro" id="IPR000383">
    <property type="entry name" value="Xaa-Pro-like_dom"/>
</dbReference>
<comment type="caution">
    <text evidence="5">The sequence shown here is derived from an EMBL/GenBank/DDBJ whole genome shotgun (WGS) entry which is preliminary data.</text>
</comment>
<organism evidence="5 6">
    <name type="scientific">Massilia consociata</name>
    <dbReference type="NCBI Taxonomy" id="760117"/>
    <lineage>
        <taxon>Bacteria</taxon>
        <taxon>Pseudomonadati</taxon>
        <taxon>Pseudomonadota</taxon>
        <taxon>Betaproteobacteria</taxon>
        <taxon>Burkholderiales</taxon>
        <taxon>Oxalobacteraceae</taxon>
        <taxon>Telluria group</taxon>
        <taxon>Massilia</taxon>
    </lineage>
</organism>
<name>A0ABV6FK14_9BURK</name>
<evidence type="ECO:0000313" key="5">
    <source>
        <dbReference type="EMBL" id="MFC0253883.1"/>
    </source>
</evidence>
<dbReference type="Pfam" id="PF02129">
    <property type="entry name" value="Peptidase_S15"/>
    <property type="match status" value="1"/>
</dbReference>
<feature type="region of interest" description="Disordered" evidence="2">
    <location>
        <begin position="397"/>
        <end position="422"/>
    </location>
</feature>
<feature type="signal peptide" evidence="3">
    <location>
        <begin position="1"/>
        <end position="25"/>
    </location>
</feature>
<dbReference type="InterPro" id="IPR050261">
    <property type="entry name" value="FrsA_esterase"/>
</dbReference>
<keyword evidence="6" id="KW-1185">Reference proteome</keyword>
<protein>
    <submittedName>
        <fullName evidence="5">Dienelactone hydrolase family protein</fullName>
        <ecNumber evidence="5">3.1.-.-</ecNumber>
    </submittedName>
</protein>
<dbReference type="InterPro" id="IPR029058">
    <property type="entry name" value="AB_hydrolase_fold"/>
</dbReference>
<keyword evidence="3" id="KW-0732">Signal</keyword>
<feature type="chain" id="PRO_5046712225" evidence="3">
    <location>
        <begin position="26"/>
        <end position="422"/>
    </location>
</feature>
<accession>A0ABV6FK14</accession>
<dbReference type="Proteomes" id="UP001589773">
    <property type="component" value="Unassembled WGS sequence"/>
</dbReference>
<dbReference type="GO" id="GO:0016787">
    <property type="term" value="F:hydrolase activity"/>
    <property type="evidence" value="ECO:0007669"/>
    <property type="project" value="UniProtKB-KW"/>
</dbReference>
<dbReference type="Gene3D" id="3.40.50.1820">
    <property type="entry name" value="alpha/beta hydrolase"/>
    <property type="match status" value="1"/>
</dbReference>
<dbReference type="EMBL" id="JBHLWP010000017">
    <property type="protein sequence ID" value="MFC0253883.1"/>
    <property type="molecule type" value="Genomic_DNA"/>
</dbReference>